<evidence type="ECO:0008006" key="4">
    <source>
        <dbReference type="Google" id="ProtNLM"/>
    </source>
</evidence>
<gene>
    <name evidence="2" type="ORF">CCMP2556_LOCUS27914</name>
</gene>
<keyword evidence="3" id="KW-1185">Reference proteome</keyword>
<organism evidence="2 3">
    <name type="scientific">Durusdinium trenchii</name>
    <dbReference type="NCBI Taxonomy" id="1381693"/>
    <lineage>
        <taxon>Eukaryota</taxon>
        <taxon>Sar</taxon>
        <taxon>Alveolata</taxon>
        <taxon>Dinophyceae</taxon>
        <taxon>Suessiales</taxon>
        <taxon>Symbiodiniaceae</taxon>
        <taxon>Durusdinium</taxon>
    </lineage>
</organism>
<dbReference type="Proteomes" id="UP001642484">
    <property type="component" value="Unassembled WGS sequence"/>
</dbReference>
<dbReference type="PROSITE" id="PS51257">
    <property type="entry name" value="PROKAR_LIPOPROTEIN"/>
    <property type="match status" value="1"/>
</dbReference>
<feature type="chain" id="PRO_5045121567" description="Secreted protein" evidence="1">
    <location>
        <begin position="25"/>
        <end position="152"/>
    </location>
</feature>
<evidence type="ECO:0000256" key="1">
    <source>
        <dbReference type="SAM" id="SignalP"/>
    </source>
</evidence>
<proteinExistence type="predicted"/>
<sequence length="152" mass="16349">MDLCFARLAHWLGLFFVPLSFCSAMASSSISSASCCQEDMVINKFMKGGSGMVIAVMKAVMLMASNAHAAPLHFVHPETASVFLALVDEYLGLCCTSGFNEDSCNINSRRYVQHIAPLTHFGNLSPCLRISEPLLIANMLATRTLAGSKQAG</sequence>
<reference evidence="2 3" key="1">
    <citation type="submission" date="2024-02" db="EMBL/GenBank/DDBJ databases">
        <authorList>
            <person name="Chen Y."/>
            <person name="Shah S."/>
            <person name="Dougan E. K."/>
            <person name="Thang M."/>
            <person name="Chan C."/>
        </authorList>
    </citation>
    <scope>NUCLEOTIDE SEQUENCE [LARGE SCALE GENOMIC DNA]</scope>
</reference>
<evidence type="ECO:0000313" key="2">
    <source>
        <dbReference type="EMBL" id="CAK9056312.1"/>
    </source>
</evidence>
<evidence type="ECO:0000313" key="3">
    <source>
        <dbReference type="Proteomes" id="UP001642484"/>
    </source>
</evidence>
<protein>
    <recommendedName>
        <fullName evidence="4">Secreted protein</fullName>
    </recommendedName>
</protein>
<accession>A0ABP0N073</accession>
<comment type="caution">
    <text evidence="2">The sequence shown here is derived from an EMBL/GenBank/DDBJ whole genome shotgun (WGS) entry which is preliminary data.</text>
</comment>
<dbReference type="EMBL" id="CAXAMN010020591">
    <property type="protein sequence ID" value="CAK9056312.1"/>
    <property type="molecule type" value="Genomic_DNA"/>
</dbReference>
<feature type="signal peptide" evidence="1">
    <location>
        <begin position="1"/>
        <end position="24"/>
    </location>
</feature>
<name>A0ABP0N073_9DINO</name>
<keyword evidence="1" id="KW-0732">Signal</keyword>